<name>A0ABT9B498_9ACTN</name>
<dbReference type="InterPro" id="IPR051159">
    <property type="entry name" value="Hexapeptide_acetyltransf"/>
</dbReference>
<evidence type="ECO:0000313" key="2">
    <source>
        <dbReference type="Proteomes" id="UP001233314"/>
    </source>
</evidence>
<dbReference type="SUPFAM" id="SSF51161">
    <property type="entry name" value="Trimeric LpxA-like enzymes"/>
    <property type="match status" value="1"/>
</dbReference>
<sequence>MPWTTRGDALQPAHRTRLLACGVLAEVLDDLPLREVTAPLPSWWHEQGNALYVADRMSIPQAMVEVLTTYPFRDALIACATGMEFFSSVLVGGDGATIFVGPNTFMTAADLYCGAGSVLVLNAEVVATGKAIVDARNGGSVVAQPDQLWAAGAYVVTDDMHRLEDLETGARLNPYGAHIRLGRHVWLGRDAIVSGHVEIGEGAVVGTRSLVRNQKVPAHTAVAGTPARVIREGVTWRGEDTP</sequence>
<dbReference type="Proteomes" id="UP001233314">
    <property type="component" value="Unassembled WGS sequence"/>
</dbReference>
<organism evidence="1 2">
    <name type="scientific">Nocardioides jiangxiensis</name>
    <dbReference type="NCBI Taxonomy" id="3064524"/>
    <lineage>
        <taxon>Bacteria</taxon>
        <taxon>Bacillati</taxon>
        <taxon>Actinomycetota</taxon>
        <taxon>Actinomycetes</taxon>
        <taxon>Propionibacteriales</taxon>
        <taxon>Nocardioidaceae</taxon>
        <taxon>Nocardioides</taxon>
    </lineage>
</organism>
<evidence type="ECO:0008006" key="3">
    <source>
        <dbReference type="Google" id="ProtNLM"/>
    </source>
</evidence>
<dbReference type="Gene3D" id="2.160.10.10">
    <property type="entry name" value="Hexapeptide repeat proteins"/>
    <property type="match status" value="1"/>
</dbReference>
<keyword evidence="2" id="KW-1185">Reference proteome</keyword>
<dbReference type="InterPro" id="IPR011004">
    <property type="entry name" value="Trimer_LpxA-like_sf"/>
</dbReference>
<gene>
    <name evidence="1" type="ORF">Q5722_06315</name>
</gene>
<comment type="caution">
    <text evidence="1">The sequence shown here is derived from an EMBL/GenBank/DDBJ whole genome shotgun (WGS) entry which is preliminary data.</text>
</comment>
<dbReference type="PANTHER" id="PTHR23416">
    <property type="entry name" value="SIALIC ACID SYNTHASE-RELATED"/>
    <property type="match status" value="1"/>
</dbReference>
<protein>
    <recommendedName>
        <fullName evidence="3">Acyltransferase</fullName>
    </recommendedName>
</protein>
<reference evidence="1 2" key="1">
    <citation type="submission" date="2023-07" db="EMBL/GenBank/DDBJ databases">
        <title>Nocardioides sp. nov WY-20 isolated from soil.</title>
        <authorList>
            <person name="Liu B."/>
            <person name="Wan Y."/>
        </authorList>
    </citation>
    <scope>NUCLEOTIDE SEQUENCE [LARGE SCALE GENOMIC DNA]</scope>
    <source>
        <strain evidence="1 2">WY-20</strain>
    </source>
</reference>
<evidence type="ECO:0000313" key="1">
    <source>
        <dbReference type="EMBL" id="MDO7867978.1"/>
    </source>
</evidence>
<accession>A0ABT9B498</accession>
<dbReference type="EMBL" id="JAUQTA010000001">
    <property type="protein sequence ID" value="MDO7867978.1"/>
    <property type="molecule type" value="Genomic_DNA"/>
</dbReference>
<proteinExistence type="predicted"/>
<dbReference type="RefSeq" id="WP_305027356.1">
    <property type="nucleotide sequence ID" value="NZ_JAUQTA010000001.1"/>
</dbReference>